<evidence type="ECO:0000313" key="1">
    <source>
        <dbReference type="EMBL" id="OXA42039.1"/>
    </source>
</evidence>
<comment type="caution">
    <text evidence="1">The sequence shown here is derived from an EMBL/GenBank/DDBJ whole genome shotgun (WGS) entry which is preliminary data.</text>
</comment>
<keyword evidence="2" id="KW-1185">Reference proteome</keyword>
<name>A0A226D9Z0_FOLCA</name>
<reference evidence="1 2" key="1">
    <citation type="submission" date="2015-12" db="EMBL/GenBank/DDBJ databases">
        <title>The genome of Folsomia candida.</title>
        <authorList>
            <person name="Faddeeva A."/>
            <person name="Derks M.F."/>
            <person name="Anvar Y."/>
            <person name="Smit S."/>
            <person name="Van Straalen N."/>
            <person name="Roelofs D."/>
        </authorList>
    </citation>
    <scope>NUCLEOTIDE SEQUENCE [LARGE SCALE GENOMIC DNA]</scope>
    <source>
        <strain evidence="1 2">VU population</strain>
        <tissue evidence="1">Whole body</tissue>
    </source>
</reference>
<accession>A0A226D9Z0</accession>
<organism evidence="1 2">
    <name type="scientific">Folsomia candida</name>
    <name type="common">Springtail</name>
    <dbReference type="NCBI Taxonomy" id="158441"/>
    <lineage>
        <taxon>Eukaryota</taxon>
        <taxon>Metazoa</taxon>
        <taxon>Ecdysozoa</taxon>
        <taxon>Arthropoda</taxon>
        <taxon>Hexapoda</taxon>
        <taxon>Collembola</taxon>
        <taxon>Entomobryomorpha</taxon>
        <taxon>Isotomoidea</taxon>
        <taxon>Isotomidae</taxon>
        <taxon>Proisotominae</taxon>
        <taxon>Folsomia</taxon>
    </lineage>
</organism>
<proteinExistence type="predicted"/>
<sequence length="245" mass="28529">MVAQTLLEKATDKMILILPIVTEGNQLISETLKEGSQLMEKYAESEEGSETRGASINHTAQNEIFKLAQTAEKEVYEILHKFDEIEEIHKKHRPNALQHVVEKQREDVSVHSKIAATSQLPFLEDIDLEFLQTEKDEEERKNIMETIQNQEDRIFSMVATTEAFRQVFSIQSVASNIRSRTLENKKVSLSKYQTYQGHVDTFQTLMEDRLVDQEEFRKFRKSLEELLKNEKNGNEIEQNLLKEEL</sequence>
<dbReference type="Proteomes" id="UP000198287">
    <property type="component" value="Unassembled WGS sequence"/>
</dbReference>
<gene>
    <name evidence="1" type="ORF">Fcan01_23251</name>
</gene>
<dbReference type="AlphaFoldDB" id="A0A226D9Z0"/>
<protein>
    <submittedName>
        <fullName evidence="1">Uncharacterized protein</fullName>
    </submittedName>
</protein>
<evidence type="ECO:0000313" key="2">
    <source>
        <dbReference type="Proteomes" id="UP000198287"/>
    </source>
</evidence>
<dbReference type="EMBL" id="LNIX01000027">
    <property type="protein sequence ID" value="OXA42039.1"/>
    <property type="molecule type" value="Genomic_DNA"/>
</dbReference>